<accession>A0A817ABX6</accession>
<feature type="non-terminal residue" evidence="5">
    <location>
        <position position="1"/>
    </location>
</feature>
<dbReference type="Proteomes" id="UP000663824">
    <property type="component" value="Unassembled WGS sequence"/>
</dbReference>
<dbReference type="GO" id="GO:0005525">
    <property type="term" value="F:GTP binding"/>
    <property type="evidence" value="ECO:0007669"/>
    <property type="project" value="UniProtKB-KW"/>
</dbReference>
<keyword evidence="3" id="KW-0175">Coiled coil</keyword>
<proteinExistence type="predicted"/>
<evidence type="ECO:0000256" key="2">
    <source>
        <dbReference type="ARBA" id="ARBA00023134"/>
    </source>
</evidence>
<dbReference type="InterPro" id="IPR009001">
    <property type="entry name" value="Transl_elong_EF1A/Init_IF2_C"/>
</dbReference>
<reference evidence="5" key="1">
    <citation type="submission" date="2021-02" db="EMBL/GenBank/DDBJ databases">
        <authorList>
            <person name="Nowell W R."/>
        </authorList>
    </citation>
    <scope>NUCLEOTIDE SEQUENCE</scope>
</reference>
<evidence type="ECO:0000313" key="5">
    <source>
        <dbReference type="EMBL" id="CAF2237271.1"/>
    </source>
</evidence>
<comment type="caution">
    <text evidence="5">The sequence shown here is derived from an EMBL/GenBank/DDBJ whole genome shotgun (WGS) entry which is preliminary data.</text>
</comment>
<dbReference type="SUPFAM" id="SSF50465">
    <property type="entry name" value="EF-Tu/eEF-1alpha/eIF2-gamma C-terminal domain"/>
    <property type="match status" value="1"/>
</dbReference>
<dbReference type="InterPro" id="IPR050100">
    <property type="entry name" value="TRAFAC_GTPase_members"/>
</dbReference>
<dbReference type="InterPro" id="IPR054696">
    <property type="entry name" value="GTP-eEF1A_C"/>
</dbReference>
<dbReference type="PANTHER" id="PTHR23115">
    <property type="entry name" value="TRANSLATION FACTOR"/>
    <property type="match status" value="1"/>
</dbReference>
<gene>
    <name evidence="5" type="ORF">MBJ925_LOCUS37178</name>
</gene>
<keyword evidence="2" id="KW-0342">GTP-binding</keyword>
<name>A0A817ABX6_9BILA</name>
<dbReference type="AlphaFoldDB" id="A0A817ABX6"/>
<dbReference type="InterPro" id="IPR009000">
    <property type="entry name" value="Transl_B-barrel_sf"/>
</dbReference>
<feature type="domain" description="GTP-eEF1A C-terminal" evidence="4">
    <location>
        <begin position="224"/>
        <end position="320"/>
    </location>
</feature>
<feature type="coiled-coil region" evidence="3">
    <location>
        <begin position="108"/>
        <end position="138"/>
    </location>
</feature>
<keyword evidence="1" id="KW-0547">Nucleotide-binding</keyword>
<evidence type="ECO:0000259" key="4">
    <source>
        <dbReference type="Pfam" id="PF22594"/>
    </source>
</evidence>
<dbReference type="Gene3D" id="2.40.30.10">
    <property type="entry name" value="Translation factors"/>
    <property type="match status" value="2"/>
</dbReference>
<dbReference type="SUPFAM" id="SSF50447">
    <property type="entry name" value="Translation proteins"/>
    <property type="match status" value="1"/>
</dbReference>
<evidence type="ECO:0000256" key="3">
    <source>
        <dbReference type="SAM" id="Coils"/>
    </source>
</evidence>
<dbReference type="EMBL" id="CAJNRE010020629">
    <property type="protein sequence ID" value="CAF2237271.1"/>
    <property type="molecule type" value="Genomic_DNA"/>
</dbReference>
<sequence length="326" mass="37780">GSYDLPSTCLIRLEDYCQKMTESISHEDLALNDVKKALNEIKNLLELIDLNAIHKEKIYLILINIDSYRSRLSNDMTKMKNDIILLNKKQNDTILLHKKQLDHPSAELDQYKDNLNKLVKLNIKLRQKEKYLDALLDRYFYTVQKRNDMIIGSFRMPVVKQYEEMDTIVIGEIESGDCRVDDQCLTMPNCARVEIKNIYYEDRETDSCVCAQNIRFALKNVEEVTIINHQSKIYVGYSAVLHIHATVVGVQLKILITLIDRKTGEETLENPKYIKQDQVAMAIFELSQSGQTICMELFEHFPRLGRFALCHEDRTVAVGKFLKIIG</sequence>
<protein>
    <recommendedName>
        <fullName evidence="4">GTP-eEF1A C-terminal domain-containing protein</fullName>
    </recommendedName>
</protein>
<evidence type="ECO:0000256" key="1">
    <source>
        <dbReference type="ARBA" id="ARBA00022741"/>
    </source>
</evidence>
<organism evidence="5 6">
    <name type="scientific">Rotaria magnacalcarata</name>
    <dbReference type="NCBI Taxonomy" id="392030"/>
    <lineage>
        <taxon>Eukaryota</taxon>
        <taxon>Metazoa</taxon>
        <taxon>Spiralia</taxon>
        <taxon>Gnathifera</taxon>
        <taxon>Rotifera</taxon>
        <taxon>Eurotatoria</taxon>
        <taxon>Bdelloidea</taxon>
        <taxon>Philodinida</taxon>
        <taxon>Philodinidae</taxon>
        <taxon>Rotaria</taxon>
    </lineage>
</organism>
<dbReference type="Pfam" id="PF22594">
    <property type="entry name" value="GTP-eEF1A_C"/>
    <property type="match status" value="1"/>
</dbReference>
<evidence type="ECO:0000313" key="6">
    <source>
        <dbReference type="Proteomes" id="UP000663824"/>
    </source>
</evidence>